<dbReference type="PANTHER" id="PTHR48081">
    <property type="entry name" value="AB HYDROLASE SUPERFAMILY PROTEIN C4A8.06C"/>
    <property type="match status" value="1"/>
</dbReference>
<evidence type="ECO:0000313" key="4">
    <source>
        <dbReference type="EMBL" id="PZF76236.1"/>
    </source>
</evidence>
<dbReference type="EMBL" id="QKVK01000006">
    <property type="protein sequence ID" value="PZF76236.1"/>
    <property type="molecule type" value="Genomic_DNA"/>
</dbReference>
<keyword evidence="2" id="KW-0378">Hydrolase</keyword>
<comment type="caution">
    <text evidence="4">The sequence shown here is derived from an EMBL/GenBank/DDBJ whole genome shotgun (WGS) entry which is preliminary data.</text>
</comment>
<dbReference type="InterPro" id="IPR050300">
    <property type="entry name" value="GDXG_lipolytic_enzyme"/>
</dbReference>
<evidence type="ECO:0000259" key="3">
    <source>
        <dbReference type="Pfam" id="PF07859"/>
    </source>
</evidence>
<sequence>MTTSDSPVTPFLNIPETVSADAQAFLKTLRDPALSPPFPEPSDLAAWSRVQAAIEADALPKSKALVDHFAPTVAERLIGGVPVLDVTPRNAQADGALAVYTHGGAHTFYSAKSMLGRAALFADDTALRTISIDYTLAPHAKFRAITDQVLSVIRGLGDEGHDLANLVIYGDSSGGGLAASSILKMRDEGLGIPAVAILVSPWADLTPAGDTEFTLRHAEANYLYERHSVKAAGAYSDPQDQKHPYASPVYGDFSKGFPPTLIQGGTKEILLSGFIRLYQAIDQAGYEAKLDLYEGMPHNFASRIPDAPESLIARGKIANFIRRHLGRASS</sequence>
<evidence type="ECO:0000256" key="1">
    <source>
        <dbReference type="ARBA" id="ARBA00010515"/>
    </source>
</evidence>
<dbReference type="GO" id="GO:0004806">
    <property type="term" value="F:triacylglycerol lipase activity"/>
    <property type="evidence" value="ECO:0007669"/>
    <property type="project" value="TreeGrafter"/>
</dbReference>
<dbReference type="Pfam" id="PF07859">
    <property type="entry name" value="Abhydrolase_3"/>
    <property type="match status" value="1"/>
</dbReference>
<reference evidence="5" key="1">
    <citation type="submission" date="2018-06" db="EMBL/GenBank/DDBJ databases">
        <title>Aestuariibacter litoralis strain KCTC 52945T.</title>
        <authorList>
            <person name="Li X."/>
            <person name="Salam N."/>
            <person name="Li J.-L."/>
            <person name="Chen Y.-M."/>
            <person name="Yang Z.-W."/>
            <person name="Zhang L.-Y."/>
            <person name="Han M.-X."/>
            <person name="Xiao M."/>
            <person name="Li W.-J."/>
        </authorList>
    </citation>
    <scope>NUCLEOTIDE SEQUENCE [LARGE SCALE GENOMIC DNA]</scope>
    <source>
        <strain evidence="5">KCTC 52945</strain>
    </source>
</reference>
<proteinExistence type="inferred from homology"/>
<dbReference type="InterPro" id="IPR029058">
    <property type="entry name" value="AB_hydrolase_fold"/>
</dbReference>
<dbReference type="RefSeq" id="WP_111199073.1">
    <property type="nucleotide sequence ID" value="NZ_QKVK01000006.1"/>
</dbReference>
<evidence type="ECO:0000313" key="5">
    <source>
        <dbReference type="Proteomes" id="UP000248795"/>
    </source>
</evidence>
<dbReference type="InterPro" id="IPR013094">
    <property type="entry name" value="AB_hydrolase_3"/>
</dbReference>
<evidence type="ECO:0000256" key="2">
    <source>
        <dbReference type="ARBA" id="ARBA00022801"/>
    </source>
</evidence>
<accession>A0A2W2BS23</accession>
<dbReference type="AlphaFoldDB" id="A0A2W2BS23"/>
<organism evidence="4 5">
    <name type="scientific">Aestuariivirga litoralis</name>
    <dbReference type="NCBI Taxonomy" id="2650924"/>
    <lineage>
        <taxon>Bacteria</taxon>
        <taxon>Pseudomonadati</taxon>
        <taxon>Pseudomonadota</taxon>
        <taxon>Alphaproteobacteria</taxon>
        <taxon>Hyphomicrobiales</taxon>
        <taxon>Aestuariivirgaceae</taxon>
        <taxon>Aestuariivirga</taxon>
    </lineage>
</organism>
<feature type="domain" description="Alpha/beta hydrolase fold-3" evidence="3">
    <location>
        <begin position="99"/>
        <end position="301"/>
    </location>
</feature>
<name>A0A2W2BS23_9HYPH</name>
<gene>
    <name evidence="4" type="ORF">DK847_13630</name>
</gene>
<dbReference type="PANTHER" id="PTHR48081:SF30">
    <property type="entry name" value="ACETYL-HYDROLASE LIPR-RELATED"/>
    <property type="match status" value="1"/>
</dbReference>
<keyword evidence="5" id="KW-1185">Reference proteome</keyword>
<protein>
    <recommendedName>
        <fullName evidence="3">Alpha/beta hydrolase fold-3 domain-containing protein</fullName>
    </recommendedName>
</protein>
<comment type="similarity">
    <text evidence="1">Belongs to the 'GDXG' lipolytic enzyme family.</text>
</comment>
<dbReference type="Gene3D" id="3.40.50.1820">
    <property type="entry name" value="alpha/beta hydrolase"/>
    <property type="match status" value="1"/>
</dbReference>
<dbReference type="Proteomes" id="UP000248795">
    <property type="component" value="Unassembled WGS sequence"/>
</dbReference>
<dbReference type="SUPFAM" id="SSF53474">
    <property type="entry name" value="alpha/beta-Hydrolases"/>
    <property type="match status" value="1"/>
</dbReference>